<accession>A0A8K0KPR5</accession>
<sequence length="81" mass="9945">MMKKEYIVSLIQARNIFHLLINNLPKEKYIHAKNVFKEKVDLITTRNGIFPYDCIDWKRFNENKLPEKEKFYFSTFERNNE</sequence>
<name>A0A8K0KPR5_LADFU</name>
<evidence type="ECO:0000313" key="2">
    <source>
        <dbReference type="Proteomes" id="UP000792457"/>
    </source>
</evidence>
<proteinExistence type="predicted"/>
<reference evidence="1" key="2">
    <citation type="submission" date="2017-10" db="EMBL/GenBank/DDBJ databases">
        <title>Ladona fulva Genome sequencing and assembly.</title>
        <authorList>
            <person name="Murali S."/>
            <person name="Richards S."/>
            <person name="Bandaranaike D."/>
            <person name="Bellair M."/>
            <person name="Blankenburg K."/>
            <person name="Chao H."/>
            <person name="Dinh H."/>
            <person name="Doddapaneni H."/>
            <person name="Dugan-Rocha S."/>
            <person name="Elkadiri S."/>
            <person name="Gnanaolivu R."/>
            <person name="Hernandez B."/>
            <person name="Skinner E."/>
            <person name="Javaid M."/>
            <person name="Lee S."/>
            <person name="Li M."/>
            <person name="Ming W."/>
            <person name="Munidasa M."/>
            <person name="Muniz J."/>
            <person name="Nguyen L."/>
            <person name="Hughes D."/>
            <person name="Osuji N."/>
            <person name="Pu L.-L."/>
            <person name="Puazo M."/>
            <person name="Qu C."/>
            <person name="Quiroz J."/>
            <person name="Raj R."/>
            <person name="Weissenberger G."/>
            <person name="Xin Y."/>
            <person name="Zou X."/>
            <person name="Han Y."/>
            <person name="Worley K."/>
            <person name="Muzny D."/>
            <person name="Gibbs R."/>
        </authorList>
    </citation>
    <scope>NUCLEOTIDE SEQUENCE</scope>
    <source>
        <strain evidence="1">Sampled in the wild</strain>
    </source>
</reference>
<organism evidence="1 2">
    <name type="scientific">Ladona fulva</name>
    <name type="common">Scarce chaser dragonfly</name>
    <name type="synonym">Libellula fulva</name>
    <dbReference type="NCBI Taxonomy" id="123851"/>
    <lineage>
        <taxon>Eukaryota</taxon>
        <taxon>Metazoa</taxon>
        <taxon>Ecdysozoa</taxon>
        <taxon>Arthropoda</taxon>
        <taxon>Hexapoda</taxon>
        <taxon>Insecta</taxon>
        <taxon>Pterygota</taxon>
        <taxon>Palaeoptera</taxon>
        <taxon>Odonata</taxon>
        <taxon>Epiprocta</taxon>
        <taxon>Anisoptera</taxon>
        <taxon>Libelluloidea</taxon>
        <taxon>Libellulidae</taxon>
        <taxon>Ladona</taxon>
    </lineage>
</organism>
<protein>
    <submittedName>
        <fullName evidence="1">Uncharacterized protein</fullName>
    </submittedName>
</protein>
<keyword evidence="2" id="KW-1185">Reference proteome</keyword>
<reference evidence="1" key="1">
    <citation type="submission" date="2013-04" db="EMBL/GenBank/DDBJ databases">
        <authorList>
            <person name="Qu J."/>
            <person name="Murali S.C."/>
            <person name="Bandaranaike D."/>
            <person name="Bellair M."/>
            <person name="Blankenburg K."/>
            <person name="Chao H."/>
            <person name="Dinh H."/>
            <person name="Doddapaneni H."/>
            <person name="Downs B."/>
            <person name="Dugan-Rocha S."/>
            <person name="Elkadiri S."/>
            <person name="Gnanaolivu R.D."/>
            <person name="Hernandez B."/>
            <person name="Javaid M."/>
            <person name="Jayaseelan J.C."/>
            <person name="Lee S."/>
            <person name="Li M."/>
            <person name="Ming W."/>
            <person name="Munidasa M."/>
            <person name="Muniz J."/>
            <person name="Nguyen L."/>
            <person name="Ongeri F."/>
            <person name="Osuji N."/>
            <person name="Pu L.-L."/>
            <person name="Puazo M."/>
            <person name="Qu C."/>
            <person name="Quiroz J."/>
            <person name="Raj R."/>
            <person name="Weissenberger G."/>
            <person name="Xin Y."/>
            <person name="Zou X."/>
            <person name="Han Y."/>
            <person name="Richards S."/>
            <person name="Worley K."/>
            <person name="Muzny D."/>
            <person name="Gibbs R."/>
        </authorList>
    </citation>
    <scope>NUCLEOTIDE SEQUENCE</scope>
    <source>
        <strain evidence="1">Sampled in the wild</strain>
    </source>
</reference>
<gene>
    <name evidence="1" type="ORF">J437_LFUL018578</name>
</gene>
<comment type="caution">
    <text evidence="1">The sequence shown here is derived from an EMBL/GenBank/DDBJ whole genome shotgun (WGS) entry which is preliminary data.</text>
</comment>
<dbReference type="EMBL" id="KZ309428">
    <property type="protein sequence ID" value="KAG8238750.1"/>
    <property type="molecule type" value="Genomic_DNA"/>
</dbReference>
<evidence type="ECO:0000313" key="1">
    <source>
        <dbReference type="EMBL" id="KAG8238750.1"/>
    </source>
</evidence>
<dbReference type="Proteomes" id="UP000792457">
    <property type="component" value="Unassembled WGS sequence"/>
</dbReference>
<dbReference type="AlphaFoldDB" id="A0A8K0KPR5"/>